<dbReference type="STRING" id="1314777.A0A164ZQB7"/>
<dbReference type="InterPro" id="IPR013083">
    <property type="entry name" value="Znf_RING/FYVE/PHD"/>
</dbReference>
<dbReference type="InterPro" id="IPR049627">
    <property type="entry name" value="SLX8"/>
</dbReference>
<accession>A0A164ZQB7</accession>
<dbReference type="Pfam" id="PF13923">
    <property type="entry name" value="zf-C3HC4_2"/>
    <property type="match status" value="1"/>
</dbReference>
<dbReference type="InterPro" id="IPR017907">
    <property type="entry name" value="Znf_RING_CS"/>
</dbReference>
<dbReference type="AlphaFoldDB" id="A0A164ZQB7"/>
<evidence type="ECO:0000256" key="4">
    <source>
        <dbReference type="PROSITE-ProRule" id="PRU00175"/>
    </source>
</evidence>
<dbReference type="GO" id="GO:0006511">
    <property type="term" value="P:ubiquitin-dependent protein catabolic process"/>
    <property type="evidence" value="ECO:0007669"/>
    <property type="project" value="TreeGrafter"/>
</dbReference>
<dbReference type="GO" id="GO:0032183">
    <property type="term" value="F:SUMO binding"/>
    <property type="evidence" value="ECO:0007669"/>
    <property type="project" value="TreeGrafter"/>
</dbReference>
<dbReference type="Gene3D" id="3.30.40.10">
    <property type="entry name" value="Zinc/RING finger domain, C3HC4 (zinc finger)"/>
    <property type="match status" value="1"/>
</dbReference>
<dbReference type="PROSITE" id="PS00518">
    <property type="entry name" value="ZF_RING_1"/>
    <property type="match status" value="1"/>
</dbReference>
<dbReference type="PROSITE" id="PS00028">
    <property type="entry name" value="ZINC_FINGER_C2H2_1"/>
    <property type="match status" value="1"/>
</dbReference>
<dbReference type="GO" id="GO:0140082">
    <property type="term" value="F:SUMO-ubiquitin ligase activity"/>
    <property type="evidence" value="ECO:0007669"/>
    <property type="project" value="TreeGrafter"/>
</dbReference>
<protein>
    <recommendedName>
        <fullName evidence="5">RING-type domain-containing protein</fullName>
    </recommendedName>
</protein>
<name>A0A164ZQB7_9AGAM</name>
<keyword evidence="2 4" id="KW-0863">Zinc-finger</keyword>
<dbReference type="GO" id="GO:0061630">
    <property type="term" value="F:ubiquitin protein ligase activity"/>
    <property type="evidence" value="ECO:0007669"/>
    <property type="project" value="InterPro"/>
</dbReference>
<reference evidence="6 7" key="1">
    <citation type="journal article" date="2016" name="Mol. Biol. Evol.">
        <title>Comparative Genomics of Early-Diverging Mushroom-Forming Fungi Provides Insights into the Origins of Lignocellulose Decay Capabilities.</title>
        <authorList>
            <person name="Nagy L.G."/>
            <person name="Riley R."/>
            <person name="Tritt A."/>
            <person name="Adam C."/>
            <person name="Daum C."/>
            <person name="Floudas D."/>
            <person name="Sun H."/>
            <person name="Yadav J.S."/>
            <person name="Pangilinan J."/>
            <person name="Larsson K.H."/>
            <person name="Matsuura K."/>
            <person name="Barry K."/>
            <person name="Labutti K."/>
            <person name="Kuo R."/>
            <person name="Ohm R.A."/>
            <person name="Bhattacharya S.S."/>
            <person name="Shirouzu T."/>
            <person name="Yoshinaga Y."/>
            <person name="Martin F.M."/>
            <person name="Grigoriev I.V."/>
            <person name="Hibbett D.S."/>
        </authorList>
    </citation>
    <scope>NUCLEOTIDE SEQUENCE [LARGE SCALE GENOMIC DNA]</scope>
    <source>
        <strain evidence="6 7">HHB9708</strain>
    </source>
</reference>
<dbReference type="OrthoDB" id="6270329at2759"/>
<dbReference type="GO" id="GO:0033768">
    <property type="term" value="C:SUMO-targeted ubiquitin ligase complex"/>
    <property type="evidence" value="ECO:0007669"/>
    <property type="project" value="TreeGrafter"/>
</dbReference>
<evidence type="ECO:0000256" key="1">
    <source>
        <dbReference type="ARBA" id="ARBA00022723"/>
    </source>
</evidence>
<sequence>MPASWCEPCRRSFASPRARDQHIANSSRHPRCDECYRRFLDDDVLRQHFDDEHRDYMTDDEDEYYQAAGLAPPFMARLMEVVDHEWGARVGSPEPAPERDAVAEFQQELQRMQEMDWYDHDEIIHYAHGDPDWDEEIEDEDEDDPVELMVDDYGEEQERFNFEEANYQLQLQAEAELEDARFHALGLGARWVGHDFVPAPAPPHEVHNRPSSVLRQVFAEGSDASSDPPAANLKLPNCPLCLDNLKLTTSTACGHVFCTPCIVEALKARRECPVCRKDAAPTDLRRLFLTSS</sequence>
<keyword evidence="3" id="KW-0862">Zinc</keyword>
<dbReference type="SUPFAM" id="SSF57850">
    <property type="entry name" value="RING/U-box"/>
    <property type="match status" value="1"/>
</dbReference>
<dbReference type="EMBL" id="KV419396">
    <property type="protein sequence ID" value="KZS97952.1"/>
    <property type="molecule type" value="Genomic_DNA"/>
</dbReference>
<keyword evidence="7" id="KW-1185">Reference proteome</keyword>
<evidence type="ECO:0000313" key="7">
    <source>
        <dbReference type="Proteomes" id="UP000076722"/>
    </source>
</evidence>
<dbReference type="Proteomes" id="UP000076722">
    <property type="component" value="Unassembled WGS sequence"/>
</dbReference>
<dbReference type="GO" id="GO:0008270">
    <property type="term" value="F:zinc ion binding"/>
    <property type="evidence" value="ECO:0007669"/>
    <property type="project" value="UniProtKB-KW"/>
</dbReference>
<evidence type="ECO:0000259" key="5">
    <source>
        <dbReference type="PROSITE" id="PS50089"/>
    </source>
</evidence>
<dbReference type="PANTHER" id="PTHR47094">
    <property type="entry name" value="ELFLESS, ISOFORM B"/>
    <property type="match status" value="1"/>
</dbReference>
<organism evidence="6 7">
    <name type="scientific">Sistotremastrum niveocremeum HHB9708</name>
    <dbReference type="NCBI Taxonomy" id="1314777"/>
    <lineage>
        <taxon>Eukaryota</taxon>
        <taxon>Fungi</taxon>
        <taxon>Dikarya</taxon>
        <taxon>Basidiomycota</taxon>
        <taxon>Agaricomycotina</taxon>
        <taxon>Agaricomycetes</taxon>
        <taxon>Sistotremastrales</taxon>
        <taxon>Sistotremastraceae</taxon>
        <taxon>Sertulicium</taxon>
        <taxon>Sertulicium niveocremeum</taxon>
    </lineage>
</organism>
<keyword evidence="1" id="KW-0479">Metal-binding</keyword>
<dbReference type="InterPro" id="IPR013087">
    <property type="entry name" value="Znf_C2H2_type"/>
</dbReference>
<dbReference type="PANTHER" id="PTHR47094:SF1">
    <property type="entry name" value="RING-TYPE E3 UBIQUITIN TRANSFERASE"/>
    <property type="match status" value="1"/>
</dbReference>
<dbReference type="PROSITE" id="PS50089">
    <property type="entry name" value="ZF_RING_2"/>
    <property type="match status" value="1"/>
</dbReference>
<feature type="domain" description="RING-type" evidence="5">
    <location>
        <begin position="238"/>
        <end position="276"/>
    </location>
</feature>
<gene>
    <name evidence="6" type="ORF">SISNIDRAFT_449564</name>
</gene>
<dbReference type="InterPro" id="IPR001841">
    <property type="entry name" value="Znf_RING"/>
</dbReference>
<proteinExistence type="predicted"/>
<evidence type="ECO:0000256" key="2">
    <source>
        <dbReference type="ARBA" id="ARBA00022771"/>
    </source>
</evidence>
<evidence type="ECO:0000313" key="6">
    <source>
        <dbReference type="EMBL" id="KZS97952.1"/>
    </source>
</evidence>
<dbReference type="SMART" id="SM00184">
    <property type="entry name" value="RING"/>
    <property type="match status" value="1"/>
</dbReference>
<evidence type="ECO:0000256" key="3">
    <source>
        <dbReference type="ARBA" id="ARBA00022833"/>
    </source>
</evidence>